<sequence>MVGPNGQNLVFLLSLPRSGSSLATAILQNHSRIFATQEMWFLLSLYDLRTAPKRPYGGASILRQFYNGIVQDRTFEDACRHFALDVYNGLLRGSEADVVVDKSPRYYCILEFLDLLFPRSKRIWLVRNPLAVLASYKQIRLKEKGRFDLSAILAGSEFDIQGADLTAGLFRYRHYFRAPHDCAHTLVYERLVDNPAEETRKLCEFIGLPYETGIEVYGNYRDTAKAALYFSMGVGDPNVARDTAPHRRSVDSWKTVLDKREMELYCRAIGSRIFMNSDIPKNWRRRKPLPVRGSRRNRMRSCWRCGPVS</sequence>
<dbReference type="EMBL" id="BOVJ01000066">
    <property type="protein sequence ID" value="GIQ63555.1"/>
    <property type="molecule type" value="Genomic_DNA"/>
</dbReference>
<dbReference type="PANTHER" id="PTHR12788">
    <property type="entry name" value="PROTEIN-TYROSINE SULFOTRANSFERASE 2"/>
    <property type="match status" value="1"/>
</dbReference>
<organism evidence="2 3">
    <name type="scientific">Paenibacillus cisolokensis</name>
    <dbReference type="NCBI Taxonomy" id="1658519"/>
    <lineage>
        <taxon>Bacteria</taxon>
        <taxon>Bacillati</taxon>
        <taxon>Bacillota</taxon>
        <taxon>Bacilli</taxon>
        <taxon>Bacillales</taxon>
        <taxon>Paenibacillaceae</taxon>
        <taxon>Paenibacillus</taxon>
    </lineage>
</organism>
<dbReference type="Gene3D" id="3.40.50.300">
    <property type="entry name" value="P-loop containing nucleotide triphosphate hydrolases"/>
    <property type="match status" value="1"/>
</dbReference>
<evidence type="ECO:0000313" key="2">
    <source>
        <dbReference type="EMBL" id="GIQ63555.1"/>
    </source>
</evidence>
<gene>
    <name evidence="2" type="ORF">PACILC2_21230</name>
</gene>
<dbReference type="InterPro" id="IPR026634">
    <property type="entry name" value="TPST-like"/>
</dbReference>
<accession>A0ABQ4N5Q8</accession>
<keyword evidence="1" id="KW-0808">Transferase</keyword>
<keyword evidence="3" id="KW-1185">Reference proteome</keyword>
<evidence type="ECO:0000256" key="1">
    <source>
        <dbReference type="ARBA" id="ARBA00022679"/>
    </source>
</evidence>
<dbReference type="Pfam" id="PF13469">
    <property type="entry name" value="Sulfotransfer_3"/>
    <property type="match status" value="1"/>
</dbReference>
<dbReference type="InterPro" id="IPR027417">
    <property type="entry name" value="P-loop_NTPase"/>
</dbReference>
<proteinExistence type="predicted"/>
<dbReference type="PANTHER" id="PTHR12788:SF10">
    <property type="entry name" value="PROTEIN-TYROSINE SULFOTRANSFERASE"/>
    <property type="match status" value="1"/>
</dbReference>
<dbReference type="RefSeq" id="WP_213528669.1">
    <property type="nucleotide sequence ID" value="NZ_BOVJ01000066.1"/>
</dbReference>
<dbReference type="SUPFAM" id="SSF52540">
    <property type="entry name" value="P-loop containing nucleoside triphosphate hydrolases"/>
    <property type="match status" value="1"/>
</dbReference>
<protein>
    <recommendedName>
        <fullName evidence="4">Sulfotransferase</fullName>
    </recommendedName>
</protein>
<reference evidence="2 3" key="1">
    <citation type="submission" date="2021-04" db="EMBL/GenBank/DDBJ databases">
        <title>Draft genome sequence of Paenibacillus cisolokensis, LC2-13A.</title>
        <authorList>
            <person name="Uke A."/>
            <person name="Chhe C."/>
            <person name="Baramee S."/>
            <person name="Kosugi A."/>
        </authorList>
    </citation>
    <scope>NUCLEOTIDE SEQUENCE [LARGE SCALE GENOMIC DNA]</scope>
    <source>
        <strain evidence="2 3">LC2-13A</strain>
    </source>
</reference>
<comment type="caution">
    <text evidence="2">The sequence shown here is derived from an EMBL/GenBank/DDBJ whole genome shotgun (WGS) entry which is preliminary data.</text>
</comment>
<name>A0ABQ4N5Q8_9BACL</name>
<evidence type="ECO:0000313" key="3">
    <source>
        <dbReference type="Proteomes" id="UP000680304"/>
    </source>
</evidence>
<dbReference type="Proteomes" id="UP000680304">
    <property type="component" value="Unassembled WGS sequence"/>
</dbReference>
<evidence type="ECO:0008006" key="4">
    <source>
        <dbReference type="Google" id="ProtNLM"/>
    </source>
</evidence>